<feature type="transmembrane region" description="Helical" evidence="1">
    <location>
        <begin position="242"/>
        <end position="263"/>
    </location>
</feature>
<feature type="transmembrane region" description="Helical" evidence="1">
    <location>
        <begin position="147"/>
        <end position="167"/>
    </location>
</feature>
<dbReference type="SUPFAM" id="SSF103481">
    <property type="entry name" value="Multidrug resistance efflux transporter EmrE"/>
    <property type="match status" value="2"/>
</dbReference>
<feature type="transmembrane region" description="Helical" evidence="1">
    <location>
        <begin position="60"/>
        <end position="81"/>
    </location>
</feature>
<dbReference type="InterPro" id="IPR037185">
    <property type="entry name" value="EmrE-like"/>
</dbReference>
<keyword evidence="1" id="KW-0812">Transmembrane</keyword>
<dbReference type="EMBL" id="QOVM01000002">
    <property type="protein sequence ID" value="RXG23220.1"/>
    <property type="molecule type" value="Genomic_DNA"/>
</dbReference>
<dbReference type="GO" id="GO:0016020">
    <property type="term" value="C:membrane"/>
    <property type="evidence" value="ECO:0007669"/>
    <property type="project" value="InterPro"/>
</dbReference>
<dbReference type="AlphaFoldDB" id="A0A4Q0P902"/>
<feature type="domain" description="EamA" evidence="2">
    <location>
        <begin position="158"/>
        <end position="286"/>
    </location>
</feature>
<proteinExistence type="predicted"/>
<keyword evidence="1" id="KW-1133">Transmembrane helix</keyword>
<organism evidence="3 4">
    <name type="scientific">Leeuwenhoekiella aequorea</name>
    <dbReference type="NCBI Taxonomy" id="283736"/>
    <lineage>
        <taxon>Bacteria</taxon>
        <taxon>Pseudomonadati</taxon>
        <taxon>Bacteroidota</taxon>
        <taxon>Flavobacteriia</taxon>
        <taxon>Flavobacteriales</taxon>
        <taxon>Flavobacteriaceae</taxon>
        <taxon>Leeuwenhoekiella</taxon>
    </lineage>
</organism>
<protein>
    <submittedName>
        <fullName evidence="3">EamA-like transporter family protein</fullName>
    </submittedName>
</protein>
<dbReference type="RefSeq" id="WP_128756763.1">
    <property type="nucleotide sequence ID" value="NZ_QOVM01000002.1"/>
</dbReference>
<reference evidence="3 4" key="1">
    <citation type="submission" date="2018-07" db="EMBL/GenBank/DDBJ databases">
        <title>Leeuwenhoekiella genomics.</title>
        <authorList>
            <person name="Tahon G."/>
            <person name="Willems A."/>
        </authorList>
    </citation>
    <scope>NUCLEOTIDE SEQUENCE [LARGE SCALE GENOMIC DNA]</scope>
    <source>
        <strain evidence="3 4">LMG 22550</strain>
    </source>
</reference>
<dbReference type="Gene3D" id="1.10.3730.20">
    <property type="match status" value="1"/>
</dbReference>
<dbReference type="OrthoDB" id="1524053at2"/>
<evidence type="ECO:0000313" key="4">
    <source>
        <dbReference type="Proteomes" id="UP000289238"/>
    </source>
</evidence>
<accession>A0A4Q0P902</accession>
<dbReference type="Proteomes" id="UP000289238">
    <property type="component" value="Unassembled WGS sequence"/>
</dbReference>
<feature type="transmembrane region" description="Helical" evidence="1">
    <location>
        <begin position="272"/>
        <end position="288"/>
    </location>
</feature>
<feature type="transmembrane region" description="Helical" evidence="1">
    <location>
        <begin position="212"/>
        <end position="230"/>
    </location>
</feature>
<keyword evidence="1" id="KW-0472">Membrane</keyword>
<evidence type="ECO:0000313" key="3">
    <source>
        <dbReference type="EMBL" id="RXG23220.1"/>
    </source>
</evidence>
<dbReference type="InterPro" id="IPR000620">
    <property type="entry name" value="EamA_dom"/>
</dbReference>
<feature type="transmembrane region" description="Helical" evidence="1">
    <location>
        <begin position="116"/>
        <end position="135"/>
    </location>
</feature>
<keyword evidence="4" id="KW-1185">Reference proteome</keyword>
<name>A0A4Q0P902_9FLAO</name>
<feature type="transmembrane region" description="Helical" evidence="1">
    <location>
        <begin position="179"/>
        <end position="200"/>
    </location>
</feature>
<feature type="transmembrane region" description="Helical" evidence="1">
    <location>
        <begin position="88"/>
        <end position="110"/>
    </location>
</feature>
<feature type="transmembrane region" description="Helical" evidence="1">
    <location>
        <begin position="31"/>
        <end position="48"/>
    </location>
</feature>
<gene>
    <name evidence="3" type="ORF">DSM00_832</name>
</gene>
<evidence type="ECO:0000259" key="2">
    <source>
        <dbReference type="Pfam" id="PF00892"/>
    </source>
</evidence>
<comment type="caution">
    <text evidence="3">The sequence shown here is derived from an EMBL/GenBank/DDBJ whole genome shotgun (WGS) entry which is preliminary data.</text>
</comment>
<sequence length="290" mass="32076">MIYLLLSILASSVIFLVFKLFDLFKINTFQAIVVNYAIACAAGIIGYAKPINLIDLPNYSWFGGTVFLGFLFILIFNLMAITTQRSGLSVVSVSTKMSVVIPIAFGLLYYNENAGLLKISGIILALIAVYLVSVKDNTSKLVSKNELLFPILVFLGSGIIDTTIKYLETSYVEQDDISLFSAVIFLTAFVIGISILIFKVLRQNEKIKFKNLVGGLALGIPNYYSIYFLVKALRNPQLESSVVFTLNNVGILICAVLLGILFFREKLSRKNWLGFFLALISIICIAIVKS</sequence>
<evidence type="ECO:0000256" key="1">
    <source>
        <dbReference type="SAM" id="Phobius"/>
    </source>
</evidence>
<feature type="transmembrane region" description="Helical" evidence="1">
    <location>
        <begin position="6"/>
        <end position="24"/>
    </location>
</feature>
<dbReference type="Pfam" id="PF00892">
    <property type="entry name" value="EamA"/>
    <property type="match status" value="1"/>
</dbReference>